<dbReference type="Gene3D" id="3.40.50.620">
    <property type="entry name" value="HUPs"/>
    <property type="match status" value="1"/>
</dbReference>
<dbReference type="RefSeq" id="WP_075147321.1">
    <property type="nucleotide sequence ID" value="NZ_CP018839.1"/>
</dbReference>
<dbReference type="EMBL" id="CP018839">
    <property type="protein sequence ID" value="APR03743.1"/>
    <property type="molecule type" value="Genomic_DNA"/>
</dbReference>
<dbReference type="InterPro" id="IPR014729">
    <property type="entry name" value="Rossmann-like_a/b/a_fold"/>
</dbReference>
<sequence length="248" mass="27344">MDHLIIRIISELLLPPFSPFGLLLLGFVLYAKNWKRTGSSLAVVACGGMIAFSLVGFDNFARSPWPQVPERIALPYPQAEAIVVLGAGRYLQAPEYDGDTAAAGSLERVRYAAKLYRETGLPILVSGGRPGDIGTRSEAEIMQDILEQEFHVPVRWVEPDSEDTQQNAERSAALLRAEGVTCIYLVTHGFHIDRAAAEFHKHGLEVVPMATGFVRPQPDTVLSWLPSFEGVARNRGWIYETLAGLKPF</sequence>
<dbReference type="InterPro" id="IPR003848">
    <property type="entry name" value="DUF218"/>
</dbReference>
<accession>A0A1H5U5L5</accession>
<reference evidence="1 2" key="1">
    <citation type="submission" date="2016-12" db="EMBL/GenBank/DDBJ databases">
        <title>Complete genome sequence of Thauera chlorobenzoica, a Betaproteobacterium degrading haloaromatics anaerobically to CO2 and halides.</title>
        <authorList>
            <person name="Goris T."/>
            <person name="Mergelsberg M."/>
            <person name="Boll M."/>
        </authorList>
    </citation>
    <scope>NUCLEOTIDE SEQUENCE [LARGE SCALE GENOMIC DNA]</scope>
    <source>
        <strain evidence="1 2">3CB1</strain>
    </source>
</reference>
<proteinExistence type="predicted"/>
<dbReference type="Proteomes" id="UP000185739">
    <property type="component" value="Chromosome"/>
</dbReference>
<dbReference type="KEGG" id="tcl:Tchl_0879"/>
<evidence type="ECO:0000313" key="1">
    <source>
        <dbReference type="EMBL" id="APR03743.1"/>
    </source>
</evidence>
<dbReference type="Pfam" id="PF02698">
    <property type="entry name" value="DUF218"/>
    <property type="match status" value="1"/>
</dbReference>
<keyword evidence="2" id="KW-1185">Reference proteome</keyword>
<dbReference type="AlphaFoldDB" id="A0A1H5U5L5"/>
<organism evidence="1 2">
    <name type="scientific">Thauera chlorobenzoica</name>
    <dbReference type="NCBI Taxonomy" id="96773"/>
    <lineage>
        <taxon>Bacteria</taxon>
        <taxon>Pseudomonadati</taxon>
        <taxon>Pseudomonadota</taxon>
        <taxon>Betaproteobacteria</taxon>
        <taxon>Rhodocyclales</taxon>
        <taxon>Zoogloeaceae</taxon>
        <taxon>Thauera</taxon>
    </lineage>
</organism>
<protein>
    <submittedName>
        <fullName evidence="1">Uncharacterized protein</fullName>
    </submittedName>
</protein>
<dbReference type="InterPro" id="IPR051599">
    <property type="entry name" value="Cell_Envelope_Assoc"/>
</dbReference>
<dbReference type="OrthoDB" id="9809813at2"/>
<dbReference type="PANTHER" id="PTHR30336:SF4">
    <property type="entry name" value="ENVELOPE BIOGENESIS FACTOR ELYC"/>
    <property type="match status" value="1"/>
</dbReference>
<evidence type="ECO:0000313" key="2">
    <source>
        <dbReference type="Proteomes" id="UP000185739"/>
    </source>
</evidence>
<dbReference type="PANTHER" id="PTHR30336">
    <property type="entry name" value="INNER MEMBRANE PROTEIN, PROBABLE PERMEASE"/>
    <property type="match status" value="1"/>
</dbReference>
<gene>
    <name evidence="1" type="ORF">Tchl_0879</name>
</gene>
<dbReference type="CDD" id="cd06259">
    <property type="entry name" value="YdcF-like"/>
    <property type="match status" value="1"/>
</dbReference>
<dbReference type="GO" id="GO:0043164">
    <property type="term" value="P:Gram-negative-bacterium-type cell wall biogenesis"/>
    <property type="evidence" value="ECO:0007669"/>
    <property type="project" value="TreeGrafter"/>
</dbReference>
<dbReference type="GO" id="GO:0000270">
    <property type="term" value="P:peptidoglycan metabolic process"/>
    <property type="evidence" value="ECO:0007669"/>
    <property type="project" value="TreeGrafter"/>
</dbReference>
<name>A0A1H5U5L5_9RHOO</name>
<dbReference type="GO" id="GO:0005886">
    <property type="term" value="C:plasma membrane"/>
    <property type="evidence" value="ECO:0007669"/>
    <property type="project" value="TreeGrafter"/>
</dbReference>
<dbReference type="STRING" id="96773.Tchl_0879"/>